<gene>
    <name evidence="10" type="ORF">DEBURN_LOCUS1870</name>
</gene>
<keyword evidence="6 8" id="KW-0472">Membrane</keyword>
<evidence type="ECO:0000256" key="8">
    <source>
        <dbReference type="SAM" id="Phobius"/>
    </source>
</evidence>
<evidence type="ECO:0000313" key="10">
    <source>
        <dbReference type="EMBL" id="CAG8447091.1"/>
    </source>
</evidence>
<accession>A0A9N8VD60</accession>
<keyword evidence="3" id="KW-0808">Transferase</keyword>
<feature type="transmembrane region" description="Helical" evidence="8">
    <location>
        <begin position="167"/>
        <end position="191"/>
    </location>
</feature>
<proteinExistence type="predicted"/>
<evidence type="ECO:0000259" key="9">
    <source>
        <dbReference type="PROSITE" id="PS50263"/>
    </source>
</evidence>
<evidence type="ECO:0000313" key="11">
    <source>
        <dbReference type="Proteomes" id="UP000789706"/>
    </source>
</evidence>
<protein>
    <submittedName>
        <fullName evidence="10">2408_t:CDS:1</fullName>
    </submittedName>
</protein>
<dbReference type="GO" id="GO:0005886">
    <property type="term" value="C:plasma membrane"/>
    <property type="evidence" value="ECO:0007669"/>
    <property type="project" value="UniProtKB-SubCell"/>
</dbReference>
<evidence type="ECO:0000256" key="1">
    <source>
        <dbReference type="ARBA" id="ARBA00004651"/>
    </source>
</evidence>
<dbReference type="PANTHER" id="PTHR38686">
    <property type="entry name" value="APOLIPOPROTEIN N-ACYLTRANSFERASE"/>
    <property type="match status" value="1"/>
</dbReference>
<dbReference type="PANTHER" id="PTHR38686:SF1">
    <property type="entry name" value="APOLIPOPROTEIN N-ACYLTRANSFERASE"/>
    <property type="match status" value="1"/>
</dbReference>
<keyword evidence="2" id="KW-1003">Cell membrane</keyword>
<dbReference type="PROSITE" id="PS50263">
    <property type="entry name" value="CN_HYDROLASE"/>
    <property type="match status" value="1"/>
</dbReference>
<keyword evidence="7" id="KW-0012">Acyltransferase</keyword>
<dbReference type="Gene3D" id="3.60.110.10">
    <property type="entry name" value="Carbon-nitrogen hydrolase"/>
    <property type="match status" value="1"/>
</dbReference>
<dbReference type="SUPFAM" id="SSF56317">
    <property type="entry name" value="Carbon-nitrogen hydrolase"/>
    <property type="match status" value="1"/>
</dbReference>
<evidence type="ECO:0000256" key="2">
    <source>
        <dbReference type="ARBA" id="ARBA00022475"/>
    </source>
</evidence>
<evidence type="ECO:0000256" key="5">
    <source>
        <dbReference type="ARBA" id="ARBA00022989"/>
    </source>
</evidence>
<comment type="caution">
    <text evidence="10">The sequence shown here is derived from an EMBL/GenBank/DDBJ whole genome shotgun (WGS) entry which is preliminary data.</text>
</comment>
<dbReference type="OrthoDB" id="2626014at2759"/>
<feature type="transmembrane region" description="Helical" evidence="8">
    <location>
        <begin position="94"/>
        <end position="114"/>
    </location>
</feature>
<feature type="transmembrane region" description="Helical" evidence="8">
    <location>
        <begin position="126"/>
        <end position="147"/>
    </location>
</feature>
<evidence type="ECO:0000256" key="4">
    <source>
        <dbReference type="ARBA" id="ARBA00022692"/>
    </source>
</evidence>
<feature type="transmembrane region" description="Helical" evidence="8">
    <location>
        <begin position="221"/>
        <end position="241"/>
    </location>
</feature>
<evidence type="ECO:0000256" key="6">
    <source>
        <dbReference type="ARBA" id="ARBA00023136"/>
    </source>
</evidence>
<keyword evidence="11" id="KW-1185">Reference proteome</keyword>
<name>A0A9N8VD60_9GLOM</name>
<evidence type="ECO:0000256" key="7">
    <source>
        <dbReference type="ARBA" id="ARBA00023315"/>
    </source>
</evidence>
<evidence type="ECO:0000256" key="3">
    <source>
        <dbReference type="ARBA" id="ARBA00022679"/>
    </source>
</evidence>
<keyword evidence="5 8" id="KW-1133">Transmembrane helix</keyword>
<dbReference type="Pfam" id="PF00795">
    <property type="entry name" value="CN_hydrolase"/>
    <property type="match status" value="1"/>
</dbReference>
<dbReference type="EMBL" id="CAJVPK010000092">
    <property type="protein sequence ID" value="CAG8447091.1"/>
    <property type="molecule type" value="Genomic_DNA"/>
</dbReference>
<feature type="transmembrane region" description="Helical" evidence="8">
    <location>
        <begin position="20"/>
        <end position="53"/>
    </location>
</feature>
<organism evidence="10 11">
    <name type="scientific">Diversispora eburnea</name>
    <dbReference type="NCBI Taxonomy" id="1213867"/>
    <lineage>
        <taxon>Eukaryota</taxon>
        <taxon>Fungi</taxon>
        <taxon>Fungi incertae sedis</taxon>
        <taxon>Mucoromycota</taxon>
        <taxon>Glomeromycotina</taxon>
        <taxon>Glomeromycetes</taxon>
        <taxon>Diversisporales</taxon>
        <taxon>Diversisporaceae</taxon>
        <taxon>Diversispora</taxon>
    </lineage>
</organism>
<feature type="transmembrane region" description="Helical" evidence="8">
    <location>
        <begin position="60"/>
        <end position="82"/>
    </location>
</feature>
<comment type="subcellular location">
    <subcellularLocation>
        <location evidence="1">Cell membrane</location>
        <topology evidence="1">Multi-pass membrane protein</topology>
    </subcellularLocation>
</comment>
<dbReference type="InterPro" id="IPR036526">
    <property type="entry name" value="C-N_Hydrolase_sf"/>
</dbReference>
<dbReference type="GO" id="GO:0042158">
    <property type="term" value="P:lipoprotein biosynthetic process"/>
    <property type="evidence" value="ECO:0007669"/>
    <property type="project" value="InterPro"/>
</dbReference>
<dbReference type="InterPro" id="IPR004563">
    <property type="entry name" value="Apolipo_AcylTrfase"/>
</dbReference>
<keyword evidence="4 8" id="KW-0812">Transmembrane</keyword>
<dbReference type="AlphaFoldDB" id="A0A9N8VD60"/>
<dbReference type="InterPro" id="IPR003010">
    <property type="entry name" value="C-N_Hydrolase"/>
</dbReference>
<reference evidence="10" key="1">
    <citation type="submission" date="2021-06" db="EMBL/GenBank/DDBJ databases">
        <authorList>
            <person name="Kallberg Y."/>
            <person name="Tangrot J."/>
            <person name="Rosling A."/>
        </authorList>
    </citation>
    <scope>NUCLEOTIDE SEQUENCE</scope>
    <source>
        <strain evidence="10">AZ414A</strain>
    </source>
</reference>
<feature type="domain" description="CN hydrolase" evidence="9">
    <location>
        <begin position="251"/>
        <end position="465"/>
    </location>
</feature>
<dbReference type="GO" id="GO:0016410">
    <property type="term" value="F:N-acyltransferase activity"/>
    <property type="evidence" value="ECO:0007669"/>
    <property type="project" value="InterPro"/>
</dbReference>
<dbReference type="Proteomes" id="UP000789706">
    <property type="component" value="Unassembled WGS sequence"/>
</dbReference>
<sequence>MRNFFKLIQIKRSNKYQSIHLLLPLFTVLTFFGPGFQSISIIACLWFPVAIYYSRNLSSWWGYIPFYFVNSIGTTLAFLGIWNKGNSNWSLRTFGYSILLGLSMNCISLVSLILDRFAQMFFRGWAKFMVFPCAWTALWNIFISVPFFGDLTNYAFIFFGFDEVMQFASFAGLGGINFILSWHGPVGVYIYKKWIHKKILLARDLESLNINKARKENRRPLSNPMLIYLLVLYITIGYGSFRISTSYIPFYQQNIETFAKPEFTKVGCVFKAENQTISHYIEKTRDLASVGTKFILWSEQLITVDHTELVDLTQSLVNISLSYNVYIGFTYLDKTDEKKRYSKLVVFSSNGELLINYAKTHLFPFTNDDNIISGSGILQAEMTPDFGIISGAIGFDYDFPRLIHQASIKNVNFMLDTSSTSTIENGFTLFRCNHLGISGVWNSYGMPYAAVQTLQDITITFQIPINKRVKTVYGIFGETWGWICVALPRIN</sequence>